<reference evidence="2 3" key="1">
    <citation type="submission" date="2018-08" db="EMBL/GenBank/DDBJ databases">
        <title>Genome and evolution of the arbuscular mycorrhizal fungus Diversispora epigaea (formerly Glomus versiforme) and its bacterial endosymbionts.</title>
        <authorList>
            <person name="Sun X."/>
            <person name="Fei Z."/>
            <person name="Harrison M."/>
        </authorList>
    </citation>
    <scope>NUCLEOTIDE SEQUENCE [LARGE SCALE GENOMIC DNA]</scope>
    <source>
        <strain evidence="2 3">IT104</strain>
    </source>
</reference>
<keyword evidence="1" id="KW-0812">Transmembrane</keyword>
<evidence type="ECO:0000256" key="1">
    <source>
        <dbReference type="SAM" id="Phobius"/>
    </source>
</evidence>
<dbReference type="EMBL" id="PQFF01000435">
    <property type="protein sequence ID" value="RHZ50263.1"/>
    <property type="molecule type" value="Genomic_DNA"/>
</dbReference>
<dbReference type="Proteomes" id="UP000266861">
    <property type="component" value="Unassembled WGS sequence"/>
</dbReference>
<feature type="transmembrane region" description="Helical" evidence="1">
    <location>
        <begin position="45"/>
        <end position="66"/>
    </location>
</feature>
<gene>
    <name evidence="2" type="ORF">Glove_502g20</name>
</gene>
<accession>A0A397GML2</accession>
<dbReference type="AlphaFoldDB" id="A0A397GML2"/>
<keyword evidence="1" id="KW-1133">Transmembrane helix</keyword>
<protein>
    <submittedName>
        <fullName evidence="2">Uncharacterized protein</fullName>
    </submittedName>
</protein>
<name>A0A397GML2_9GLOM</name>
<sequence length="79" mass="9416">MFSYYQEIEICIICIVIRPSINKESTNIIRKLADRLLVNTNFGTLFPFIFFFTFFLKQSVIPSAHFKKKFLKKSLYLIK</sequence>
<keyword evidence="1" id="KW-0472">Membrane</keyword>
<organism evidence="2 3">
    <name type="scientific">Diversispora epigaea</name>
    <dbReference type="NCBI Taxonomy" id="1348612"/>
    <lineage>
        <taxon>Eukaryota</taxon>
        <taxon>Fungi</taxon>
        <taxon>Fungi incertae sedis</taxon>
        <taxon>Mucoromycota</taxon>
        <taxon>Glomeromycotina</taxon>
        <taxon>Glomeromycetes</taxon>
        <taxon>Diversisporales</taxon>
        <taxon>Diversisporaceae</taxon>
        <taxon>Diversispora</taxon>
    </lineage>
</organism>
<evidence type="ECO:0000313" key="3">
    <source>
        <dbReference type="Proteomes" id="UP000266861"/>
    </source>
</evidence>
<keyword evidence="3" id="KW-1185">Reference proteome</keyword>
<proteinExistence type="predicted"/>
<evidence type="ECO:0000313" key="2">
    <source>
        <dbReference type="EMBL" id="RHZ50263.1"/>
    </source>
</evidence>
<comment type="caution">
    <text evidence="2">The sequence shown here is derived from an EMBL/GenBank/DDBJ whole genome shotgun (WGS) entry which is preliminary data.</text>
</comment>